<accession>F3ZY41</accession>
<dbReference type="CDD" id="cd07033">
    <property type="entry name" value="TPP_PYR_DXS_TK_like"/>
    <property type="match status" value="1"/>
</dbReference>
<dbReference type="GO" id="GO:0004802">
    <property type="term" value="F:transketolase activity"/>
    <property type="evidence" value="ECO:0007669"/>
    <property type="project" value="UniProtKB-EC"/>
</dbReference>
<dbReference type="Pfam" id="PF02780">
    <property type="entry name" value="Transketolase_C"/>
    <property type="match status" value="1"/>
</dbReference>
<evidence type="ECO:0000256" key="2">
    <source>
        <dbReference type="ARBA" id="ARBA00007131"/>
    </source>
</evidence>
<keyword evidence="3" id="KW-0786">Thiamine pyrophosphate</keyword>
<gene>
    <name evidence="5" type="ordered locus">Mahau_2592</name>
</gene>
<evidence type="ECO:0000313" key="6">
    <source>
        <dbReference type="Proteomes" id="UP000008457"/>
    </source>
</evidence>
<dbReference type="SUPFAM" id="SSF52922">
    <property type="entry name" value="TK C-terminal domain-like"/>
    <property type="match status" value="1"/>
</dbReference>
<proteinExistence type="inferred from homology"/>
<keyword evidence="6" id="KW-1185">Reference proteome</keyword>
<comment type="cofactor">
    <cofactor evidence="1">
        <name>thiamine diphosphate</name>
        <dbReference type="ChEBI" id="CHEBI:58937"/>
    </cofactor>
</comment>
<sequence>MANLLACRKAFTDALLECAKADSSIVAVTSDARGSVTLDKFAAELPRQFVEVGIAEQNLIGIASGLALSGKKPFACSPACFVSARSMEQVKLDIAYNNSNVKVIGVSGGVSYGPLGASHHSLNDIAVMRTMPGLTVILPCDARETSQMVKSLAKWSGPAYVRMGRNPVPDVYEDDDMPFEIGKANTLLDGDDITIIATGEMVRHALNAGIMLRNKGIHARVIDMHTIKPLDEDAILKAAQETGNVITVEEHYAYGGLGSAITELTAQRCPIPVSIMAFPDEYAITGEQDQVLNYYGLTADGIYNTALNMLEQ</sequence>
<dbReference type="Pfam" id="PF02779">
    <property type="entry name" value="Transket_pyr"/>
    <property type="match status" value="1"/>
</dbReference>
<dbReference type="KEGG" id="mas:Mahau_2592"/>
<reference evidence="5 6" key="2">
    <citation type="journal article" date="2011" name="Stand. Genomic Sci.">
        <title>Complete genome sequence of Mahella australiensis type strain (50-1 BON).</title>
        <authorList>
            <person name="Sikorski J."/>
            <person name="Teshima H."/>
            <person name="Nolan M."/>
            <person name="Lucas S."/>
            <person name="Hammon N."/>
            <person name="Deshpande S."/>
            <person name="Cheng J.F."/>
            <person name="Pitluck S."/>
            <person name="Liolios K."/>
            <person name="Pagani I."/>
            <person name="Ivanova N."/>
            <person name="Huntemann M."/>
            <person name="Mavromatis K."/>
            <person name="Ovchinikova G."/>
            <person name="Pati A."/>
            <person name="Tapia R."/>
            <person name="Han C."/>
            <person name="Goodwin L."/>
            <person name="Chen A."/>
            <person name="Palaniappan K."/>
            <person name="Land M."/>
            <person name="Hauser L."/>
            <person name="Ngatchou-Djao O.D."/>
            <person name="Rohde M."/>
            <person name="Pukall R."/>
            <person name="Spring S."/>
            <person name="Abt B."/>
            <person name="Goker M."/>
            <person name="Detter J.C."/>
            <person name="Woyke T."/>
            <person name="Bristow J."/>
            <person name="Markowitz V."/>
            <person name="Hugenholtz P."/>
            <person name="Eisen J.A."/>
            <person name="Kyrpides N.C."/>
            <person name="Klenk H.P."/>
            <person name="Lapidus A."/>
        </authorList>
    </citation>
    <scope>NUCLEOTIDE SEQUENCE [LARGE SCALE GENOMIC DNA]</scope>
    <source>
        <strain evidence="6">DSM 15567 / CIP 107919 / 50-1 BON</strain>
    </source>
</reference>
<dbReference type="InterPro" id="IPR029061">
    <property type="entry name" value="THDP-binding"/>
</dbReference>
<evidence type="ECO:0000313" key="5">
    <source>
        <dbReference type="EMBL" id="AEE97737.1"/>
    </source>
</evidence>
<dbReference type="AlphaFoldDB" id="F3ZY41"/>
<keyword evidence="5" id="KW-0808">Transferase</keyword>
<dbReference type="SMART" id="SM00861">
    <property type="entry name" value="Transket_pyr"/>
    <property type="match status" value="1"/>
</dbReference>
<dbReference type="InterPro" id="IPR005475">
    <property type="entry name" value="Transketolase-like_Pyr-bd"/>
</dbReference>
<evidence type="ECO:0000256" key="1">
    <source>
        <dbReference type="ARBA" id="ARBA00001964"/>
    </source>
</evidence>
<dbReference type="Gene3D" id="3.40.50.970">
    <property type="match status" value="1"/>
</dbReference>
<dbReference type="PANTHER" id="PTHR43825:SF1">
    <property type="entry name" value="TRANSKETOLASE-LIKE PYRIMIDINE-BINDING DOMAIN-CONTAINING PROTEIN"/>
    <property type="match status" value="1"/>
</dbReference>
<dbReference type="eggNOG" id="COG3958">
    <property type="taxonomic scope" value="Bacteria"/>
</dbReference>
<dbReference type="Gene3D" id="3.40.50.920">
    <property type="match status" value="1"/>
</dbReference>
<protein>
    <submittedName>
        <fullName evidence="5">Transketolase subunit B</fullName>
        <ecNumber evidence="5">2.2.1.1</ecNumber>
    </submittedName>
</protein>
<evidence type="ECO:0000259" key="4">
    <source>
        <dbReference type="SMART" id="SM00861"/>
    </source>
</evidence>
<feature type="domain" description="Transketolase-like pyrimidine-binding" evidence="4">
    <location>
        <begin position="5"/>
        <end position="170"/>
    </location>
</feature>
<dbReference type="InterPro" id="IPR033248">
    <property type="entry name" value="Transketolase_C"/>
</dbReference>
<dbReference type="EMBL" id="CP002360">
    <property type="protein sequence ID" value="AEE97737.1"/>
    <property type="molecule type" value="Genomic_DNA"/>
</dbReference>
<dbReference type="Proteomes" id="UP000008457">
    <property type="component" value="Chromosome"/>
</dbReference>
<comment type="similarity">
    <text evidence="2">Belongs to the transketolase family.</text>
</comment>
<reference evidence="6" key="1">
    <citation type="submission" date="2010-11" db="EMBL/GenBank/DDBJ databases">
        <title>The complete genome of Mahella australiensis DSM 15567.</title>
        <authorList>
            <consortium name="US DOE Joint Genome Institute (JGI-PGF)"/>
            <person name="Lucas S."/>
            <person name="Copeland A."/>
            <person name="Lapidus A."/>
            <person name="Bruce D."/>
            <person name="Goodwin L."/>
            <person name="Pitluck S."/>
            <person name="Kyrpides N."/>
            <person name="Mavromatis K."/>
            <person name="Pagani I."/>
            <person name="Ivanova N."/>
            <person name="Teshima H."/>
            <person name="Brettin T."/>
            <person name="Detter J.C."/>
            <person name="Han C."/>
            <person name="Tapia R."/>
            <person name="Land M."/>
            <person name="Hauser L."/>
            <person name="Markowitz V."/>
            <person name="Cheng J.-F."/>
            <person name="Hugenholtz P."/>
            <person name="Woyke T."/>
            <person name="Wu D."/>
            <person name="Spring S."/>
            <person name="Pukall R."/>
            <person name="Steenblock K."/>
            <person name="Schneider S."/>
            <person name="Klenk H.-P."/>
            <person name="Eisen J.A."/>
        </authorList>
    </citation>
    <scope>NUCLEOTIDE SEQUENCE [LARGE SCALE GENOMIC DNA]</scope>
    <source>
        <strain evidence="6">DSM 15567 / CIP 107919 / 50-1 BON</strain>
    </source>
</reference>
<name>F3ZY41_MAHA5</name>
<dbReference type="InterPro" id="IPR009014">
    <property type="entry name" value="Transketo_C/PFOR_II"/>
</dbReference>
<dbReference type="PANTHER" id="PTHR43825">
    <property type="entry name" value="PYRUVATE DEHYDROGENASE E1 COMPONENT"/>
    <property type="match status" value="1"/>
</dbReference>
<dbReference type="RefSeq" id="WP_013782160.1">
    <property type="nucleotide sequence ID" value="NC_015520.1"/>
</dbReference>
<dbReference type="SUPFAM" id="SSF52518">
    <property type="entry name" value="Thiamin diphosphate-binding fold (THDP-binding)"/>
    <property type="match status" value="1"/>
</dbReference>
<dbReference type="HOGENOM" id="CLU_009227_1_1_9"/>
<evidence type="ECO:0000256" key="3">
    <source>
        <dbReference type="ARBA" id="ARBA00023052"/>
    </source>
</evidence>
<organism evidence="5 6">
    <name type="scientific">Mahella australiensis (strain DSM 15567 / CIP 107919 / 50-1 BON)</name>
    <dbReference type="NCBI Taxonomy" id="697281"/>
    <lineage>
        <taxon>Bacteria</taxon>
        <taxon>Bacillati</taxon>
        <taxon>Bacillota</taxon>
        <taxon>Clostridia</taxon>
        <taxon>Thermoanaerobacterales</taxon>
        <taxon>Thermoanaerobacterales Family IV. Incertae Sedis</taxon>
        <taxon>Mahella</taxon>
    </lineage>
</organism>
<dbReference type="EC" id="2.2.1.1" evidence="5"/>
<dbReference type="STRING" id="697281.Mahau_2592"/>
<dbReference type="FunFam" id="3.40.50.970:FF:000129">
    <property type="entry name" value="Transketolase"/>
    <property type="match status" value="1"/>
</dbReference>
<dbReference type="InterPro" id="IPR051157">
    <property type="entry name" value="PDH/Transketolase"/>
</dbReference>
<dbReference type="OrthoDB" id="8732661at2"/>